<dbReference type="Pfam" id="PF08085">
    <property type="entry name" value="Entericidin"/>
    <property type="match status" value="1"/>
</dbReference>
<evidence type="ECO:0000313" key="9">
    <source>
        <dbReference type="Proteomes" id="UP001560685"/>
    </source>
</evidence>
<evidence type="ECO:0000256" key="3">
    <source>
        <dbReference type="ARBA" id="ARBA00022729"/>
    </source>
</evidence>
<gene>
    <name evidence="8" type="ORF">ABFZ84_12650</name>
</gene>
<reference evidence="8 9" key="1">
    <citation type="submission" date="2024-05" db="EMBL/GenBank/DDBJ databases">
        <title>Three bacterial strains, DH-69, EH-24, and ECK-19 isolated from coastal sediments.</title>
        <authorList>
            <person name="Ye Y.-Q."/>
            <person name="Du Z.-J."/>
        </authorList>
    </citation>
    <scope>NUCLEOTIDE SEQUENCE [LARGE SCALE GENOMIC DNA]</scope>
    <source>
        <strain evidence="8 9">ECK-19</strain>
    </source>
</reference>
<comment type="caution">
    <text evidence="8">The sequence shown here is derived from an EMBL/GenBank/DDBJ whole genome shotgun (WGS) entry which is preliminary data.</text>
</comment>
<sequence length="40" mass="4259">MRILSLILALSFFLSACETVKGVGRDVESAGEAMDDAIND</sequence>
<comment type="similarity">
    <text evidence="1">Belongs to the EcnA/EcnB lipoprotein family.</text>
</comment>
<evidence type="ECO:0000256" key="2">
    <source>
        <dbReference type="ARBA" id="ARBA00022475"/>
    </source>
</evidence>
<keyword evidence="4" id="KW-0472">Membrane</keyword>
<protein>
    <submittedName>
        <fullName evidence="8">Entericidin A/B family lipoprotein</fullName>
    </submittedName>
</protein>
<feature type="chain" id="PRO_5046161533" evidence="7">
    <location>
        <begin position="17"/>
        <end position="40"/>
    </location>
</feature>
<evidence type="ECO:0000256" key="7">
    <source>
        <dbReference type="SAM" id="SignalP"/>
    </source>
</evidence>
<dbReference type="PROSITE" id="PS51257">
    <property type="entry name" value="PROKAR_LIPOPROTEIN"/>
    <property type="match status" value="1"/>
</dbReference>
<dbReference type="RefSeq" id="WP_369314382.1">
    <property type="nucleotide sequence ID" value="NZ_JBEHZE010000001.1"/>
</dbReference>
<evidence type="ECO:0000256" key="5">
    <source>
        <dbReference type="ARBA" id="ARBA00023139"/>
    </source>
</evidence>
<keyword evidence="9" id="KW-1185">Reference proteome</keyword>
<evidence type="ECO:0000313" key="8">
    <source>
        <dbReference type="EMBL" id="MEX6634397.1"/>
    </source>
</evidence>
<feature type="signal peptide" evidence="7">
    <location>
        <begin position="1"/>
        <end position="16"/>
    </location>
</feature>
<dbReference type="InterPro" id="IPR012556">
    <property type="entry name" value="Entericidin"/>
</dbReference>
<dbReference type="EMBL" id="JBEHZE010000001">
    <property type="protein sequence ID" value="MEX6634397.1"/>
    <property type="molecule type" value="Genomic_DNA"/>
</dbReference>
<evidence type="ECO:0000256" key="1">
    <source>
        <dbReference type="ARBA" id="ARBA00010296"/>
    </source>
</evidence>
<keyword evidence="6 8" id="KW-0449">Lipoprotein</keyword>
<keyword evidence="5" id="KW-0564">Palmitate</keyword>
<proteinExistence type="inferred from homology"/>
<keyword evidence="3 7" id="KW-0732">Signal</keyword>
<keyword evidence="2" id="KW-1003">Cell membrane</keyword>
<dbReference type="Proteomes" id="UP001560685">
    <property type="component" value="Unassembled WGS sequence"/>
</dbReference>
<accession>A0ABV3ZAI0</accession>
<name>A0ABV3ZAI0_9PROT</name>
<evidence type="ECO:0000256" key="6">
    <source>
        <dbReference type="ARBA" id="ARBA00023288"/>
    </source>
</evidence>
<organism evidence="8 9">
    <name type="scientific">Hyphococcus lacteus</name>
    <dbReference type="NCBI Taxonomy" id="3143536"/>
    <lineage>
        <taxon>Bacteria</taxon>
        <taxon>Pseudomonadati</taxon>
        <taxon>Pseudomonadota</taxon>
        <taxon>Alphaproteobacteria</taxon>
        <taxon>Parvularculales</taxon>
        <taxon>Parvularculaceae</taxon>
        <taxon>Hyphococcus</taxon>
    </lineage>
</organism>
<evidence type="ECO:0000256" key="4">
    <source>
        <dbReference type="ARBA" id="ARBA00023136"/>
    </source>
</evidence>